<feature type="chain" id="PRO_5047515934" evidence="1">
    <location>
        <begin position="29"/>
        <end position="122"/>
    </location>
</feature>
<gene>
    <name evidence="2" type="ORF">GCM10010302_42490</name>
</gene>
<sequence>MSARRVLTGAALAATVAAGVLIPTTASAAPTGVTGACGTTNAAYTSGAEAHWTIQCSGGNVSVTGWVKDTDADGQCAQVYAYFPYTGNWKYSARACPKGDVKEFTLTDQGSTGANVYLREIG</sequence>
<comment type="caution">
    <text evidence="2">The sequence shown here is derived from an EMBL/GenBank/DDBJ whole genome shotgun (WGS) entry which is preliminary data.</text>
</comment>
<reference evidence="2 3" key="1">
    <citation type="journal article" date="2019" name="Int. J. Syst. Evol. Microbiol.">
        <title>The Global Catalogue of Microorganisms (GCM) 10K type strain sequencing project: providing services to taxonomists for standard genome sequencing and annotation.</title>
        <authorList>
            <consortium name="The Broad Institute Genomics Platform"/>
            <consortium name="The Broad Institute Genome Sequencing Center for Infectious Disease"/>
            <person name="Wu L."/>
            <person name="Ma J."/>
        </authorList>
    </citation>
    <scope>NUCLEOTIDE SEQUENCE [LARGE SCALE GENOMIC DNA]</scope>
    <source>
        <strain evidence="2 3">JCM 4505</strain>
    </source>
</reference>
<dbReference type="RefSeq" id="WP_344161783.1">
    <property type="nucleotide sequence ID" value="NZ_BAAABV010000021.1"/>
</dbReference>
<proteinExistence type="predicted"/>
<keyword evidence="3" id="KW-1185">Reference proteome</keyword>
<keyword evidence="1" id="KW-0732">Signal</keyword>
<name>A0ABN0VGY6_9ACTN</name>
<organism evidence="2 3">
    <name type="scientific">Streptomyces polychromogenes</name>
    <dbReference type="NCBI Taxonomy" id="67342"/>
    <lineage>
        <taxon>Bacteria</taxon>
        <taxon>Bacillati</taxon>
        <taxon>Actinomycetota</taxon>
        <taxon>Actinomycetes</taxon>
        <taxon>Kitasatosporales</taxon>
        <taxon>Streptomycetaceae</taxon>
        <taxon>Streptomyces</taxon>
    </lineage>
</organism>
<accession>A0ABN0VGY6</accession>
<protein>
    <submittedName>
        <fullName evidence="2">Uncharacterized protein</fullName>
    </submittedName>
</protein>
<feature type="signal peptide" evidence="1">
    <location>
        <begin position="1"/>
        <end position="28"/>
    </location>
</feature>
<evidence type="ECO:0000313" key="2">
    <source>
        <dbReference type="EMBL" id="GAA0299422.1"/>
    </source>
</evidence>
<dbReference type="Proteomes" id="UP001501867">
    <property type="component" value="Unassembled WGS sequence"/>
</dbReference>
<dbReference type="EMBL" id="BAAABV010000021">
    <property type="protein sequence ID" value="GAA0299422.1"/>
    <property type="molecule type" value="Genomic_DNA"/>
</dbReference>
<evidence type="ECO:0000256" key="1">
    <source>
        <dbReference type="SAM" id="SignalP"/>
    </source>
</evidence>
<evidence type="ECO:0000313" key="3">
    <source>
        <dbReference type="Proteomes" id="UP001501867"/>
    </source>
</evidence>